<comment type="caution">
    <text evidence="2">The sequence shown here is derived from an EMBL/GenBank/DDBJ whole genome shotgun (WGS) entry which is preliminary data.</text>
</comment>
<gene>
    <name evidence="2" type="ORF">MG293_004548</name>
</gene>
<dbReference type="Proteomes" id="UP001214576">
    <property type="component" value="Unassembled WGS sequence"/>
</dbReference>
<feature type="compositionally biased region" description="Polar residues" evidence="1">
    <location>
        <begin position="1"/>
        <end position="15"/>
    </location>
</feature>
<accession>A0AAD4UGK2</accession>
<evidence type="ECO:0000313" key="2">
    <source>
        <dbReference type="EMBL" id="KAI4544282.1"/>
    </source>
</evidence>
<reference evidence="2" key="1">
    <citation type="submission" date="2022-03" db="EMBL/GenBank/DDBJ databases">
        <title>Genomic analyses of argali, domestic sheep and their hybrids provide insights into chromosomal evolution, heterosis and genetic basis of agronomic traits.</title>
        <authorList>
            <person name="Li M."/>
        </authorList>
    </citation>
    <scope>NUCLEOTIDE SEQUENCE</scope>
    <source>
        <strain evidence="2">CAU-MHL-2022a</strain>
        <tissue evidence="2">Skin</tissue>
    </source>
</reference>
<feature type="region of interest" description="Disordered" evidence="1">
    <location>
        <begin position="270"/>
        <end position="296"/>
    </location>
</feature>
<name>A0AAD4UGK2_OVIAM</name>
<keyword evidence="3" id="KW-1185">Reference proteome</keyword>
<evidence type="ECO:0000313" key="3">
    <source>
        <dbReference type="Proteomes" id="UP001214576"/>
    </source>
</evidence>
<organism evidence="2 3">
    <name type="scientific">Ovis ammon polii</name>
    <dbReference type="NCBI Taxonomy" id="230172"/>
    <lineage>
        <taxon>Eukaryota</taxon>
        <taxon>Metazoa</taxon>
        <taxon>Chordata</taxon>
        <taxon>Craniata</taxon>
        <taxon>Vertebrata</taxon>
        <taxon>Euteleostomi</taxon>
        <taxon>Mammalia</taxon>
        <taxon>Eutheria</taxon>
        <taxon>Laurasiatheria</taxon>
        <taxon>Artiodactyla</taxon>
        <taxon>Ruminantia</taxon>
        <taxon>Pecora</taxon>
        <taxon>Bovidae</taxon>
        <taxon>Caprinae</taxon>
        <taxon>Ovis</taxon>
    </lineage>
</organism>
<evidence type="ECO:0000256" key="1">
    <source>
        <dbReference type="SAM" id="MobiDB-lite"/>
    </source>
</evidence>
<dbReference type="EMBL" id="JAKZEL010000004">
    <property type="protein sequence ID" value="KAI4544282.1"/>
    <property type="molecule type" value="Genomic_DNA"/>
</dbReference>
<proteinExistence type="predicted"/>
<sequence length="296" mass="32405">MQANHLSTSLSNQSAALPASTRHKTPKPFSVSASYRPGPGSRTASHRRHEMTTSEENPKPLCPEQIPQILCKMLGKDFPHSHISEDGLSVPRRELSAEPPVIFSEPFRITALQSRVLKAFIILDSHTPGSTAVENSVRVKFVACPDSLCDLQGLRLTHLVLFTNLPAQKVAQESQAKEQGAAFERIMESETERGKQGEFGMRFIKSALGGKDFIQLLDLSENGLEVFHDNFIDDLKLNKLLNDGSNATSAANSVNPAVISLLLVKGLETPSPRPRSDAHFDTGSFKPPPQSCRAYP</sequence>
<protein>
    <submittedName>
        <fullName evidence="2">Uncharacterized protein</fullName>
    </submittedName>
</protein>
<feature type="region of interest" description="Disordered" evidence="1">
    <location>
        <begin position="1"/>
        <end position="62"/>
    </location>
</feature>
<dbReference type="AlphaFoldDB" id="A0AAD4UGK2"/>